<dbReference type="VEuPathDB" id="VectorBase:AARA012081"/>
<proteinExistence type="predicted"/>
<dbReference type="EnsemblMetazoa" id="AARA012081-RA">
    <property type="protein sequence ID" value="AARA012081-PA"/>
    <property type="gene ID" value="AARA012081"/>
</dbReference>
<sequence>MNFLDHQKAEYYTHDLKEERPFKVIIRGLPLLDTNDLVDELKVKHKLDVLEVHRIKRRNEESISYHQQLYLAHFKRGTCSMAKLEAIRALHSIIIRWEPYRGGRKGPTQCLRCQGFGHGTRNCHIQPRCAVCAQMHLTDECNSSNVGDPAVKCINCGNNHSAGDKECLQRAKYIEVRKWASERTKKSQLTSRPSSMPPPASRNTAWSRKTPKPPIPAGFEYNLAQRLANAQASGFGHGTRNCHIQPRCAVCAQMHLTDECNSSNVGGTAVKCINCGNNHSARDKECPQRAQYIEVRKWASERTKKSQPTSRKNPAPALNS</sequence>
<protein>
    <recommendedName>
        <fullName evidence="4">Pre-C2HC domain-containing protein</fullName>
    </recommendedName>
</protein>
<feature type="compositionally biased region" description="Polar residues" evidence="1">
    <location>
        <begin position="306"/>
        <end position="320"/>
    </location>
</feature>
<dbReference type="AlphaFoldDB" id="A0A182IEQ4"/>
<feature type="region of interest" description="Disordered" evidence="1">
    <location>
        <begin position="297"/>
        <end position="320"/>
    </location>
</feature>
<evidence type="ECO:0008006" key="4">
    <source>
        <dbReference type="Google" id="ProtNLM"/>
    </source>
</evidence>
<dbReference type="EMBL" id="APCN01009174">
    <property type="status" value="NOT_ANNOTATED_CDS"/>
    <property type="molecule type" value="Genomic_DNA"/>
</dbReference>
<organism evidence="2 3">
    <name type="scientific">Anopheles arabiensis</name>
    <name type="common">Mosquito</name>
    <dbReference type="NCBI Taxonomy" id="7173"/>
    <lineage>
        <taxon>Eukaryota</taxon>
        <taxon>Metazoa</taxon>
        <taxon>Ecdysozoa</taxon>
        <taxon>Arthropoda</taxon>
        <taxon>Hexapoda</taxon>
        <taxon>Insecta</taxon>
        <taxon>Pterygota</taxon>
        <taxon>Neoptera</taxon>
        <taxon>Endopterygota</taxon>
        <taxon>Diptera</taxon>
        <taxon>Nematocera</taxon>
        <taxon>Culicoidea</taxon>
        <taxon>Culicidae</taxon>
        <taxon>Anophelinae</taxon>
        <taxon>Anopheles</taxon>
    </lineage>
</organism>
<dbReference type="EMBL" id="APCN01009173">
    <property type="status" value="NOT_ANNOTATED_CDS"/>
    <property type="molecule type" value="Genomic_DNA"/>
</dbReference>
<evidence type="ECO:0000256" key="1">
    <source>
        <dbReference type="SAM" id="MobiDB-lite"/>
    </source>
</evidence>
<evidence type="ECO:0000313" key="2">
    <source>
        <dbReference type="EnsemblMetazoa" id="AARA012081-PA"/>
    </source>
</evidence>
<keyword evidence="3" id="KW-1185">Reference proteome</keyword>
<name>A0A182IEQ4_ANOAR</name>
<reference evidence="2" key="1">
    <citation type="submission" date="2022-08" db="UniProtKB">
        <authorList>
            <consortium name="EnsemblMetazoa"/>
        </authorList>
    </citation>
    <scope>IDENTIFICATION</scope>
    <source>
        <strain evidence="2">Dongola</strain>
    </source>
</reference>
<dbReference type="Proteomes" id="UP000075840">
    <property type="component" value="Unassembled WGS sequence"/>
</dbReference>
<evidence type="ECO:0000313" key="3">
    <source>
        <dbReference type="Proteomes" id="UP000075840"/>
    </source>
</evidence>
<accession>A0A182IEQ4</accession>
<feature type="region of interest" description="Disordered" evidence="1">
    <location>
        <begin position="182"/>
        <end position="217"/>
    </location>
</feature>